<dbReference type="AlphaFoldDB" id="A0A7Z9C873"/>
<proteinExistence type="predicted"/>
<sequence>MDNSISSIVNDITQNPLKIFSTVVQSWNHGGNGGK</sequence>
<organism evidence="1 2">
    <name type="scientific">Actinobaculum suis</name>
    <dbReference type="NCBI Taxonomy" id="1657"/>
    <lineage>
        <taxon>Bacteria</taxon>
        <taxon>Bacillati</taxon>
        <taxon>Actinomycetota</taxon>
        <taxon>Actinomycetes</taxon>
        <taxon>Actinomycetales</taxon>
        <taxon>Actinomycetaceae</taxon>
        <taxon>Actinobaculum</taxon>
    </lineage>
</organism>
<gene>
    <name evidence="1" type="ORF">NCTC10327_00788</name>
</gene>
<comment type="caution">
    <text evidence="1">The sequence shown here is derived from an EMBL/GenBank/DDBJ whole genome shotgun (WGS) entry which is preliminary data.</text>
</comment>
<name>A0A7Z9C873_9ACTO</name>
<evidence type="ECO:0000313" key="1">
    <source>
        <dbReference type="EMBL" id="VDG76118.1"/>
    </source>
</evidence>
<dbReference type="Proteomes" id="UP000269974">
    <property type="component" value="Unassembled WGS sequence"/>
</dbReference>
<dbReference type="EMBL" id="UYIO01000001">
    <property type="protein sequence ID" value="VDG76118.1"/>
    <property type="molecule type" value="Genomic_DNA"/>
</dbReference>
<evidence type="ECO:0000313" key="2">
    <source>
        <dbReference type="Proteomes" id="UP000269974"/>
    </source>
</evidence>
<protein>
    <submittedName>
        <fullName evidence="1">Uncharacterized protein</fullName>
    </submittedName>
</protein>
<accession>A0A7Z9C873</accession>
<reference evidence="1 2" key="1">
    <citation type="submission" date="2018-11" db="EMBL/GenBank/DDBJ databases">
        <authorList>
            <consortium name="Pathogen Informatics"/>
        </authorList>
    </citation>
    <scope>NUCLEOTIDE SEQUENCE [LARGE SCALE GENOMIC DNA]</scope>
    <source>
        <strain evidence="1 2">NCTC10327</strain>
    </source>
</reference>